<evidence type="ECO:0000256" key="1">
    <source>
        <dbReference type="SAM" id="MobiDB-lite"/>
    </source>
</evidence>
<accession>A0A8S1J5R2</accession>
<dbReference type="AlphaFoldDB" id="A0A8S1J5R2"/>
<evidence type="ECO:0000313" key="3">
    <source>
        <dbReference type="Proteomes" id="UP000708148"/>
    </source>
</evidence>
<dbReference type="EMBL" id="CAJHUC010001513">
    <property type="protein sequence ID" value="CAD7701362.1"/>
    <property type="molecule type" value="Genomic_DNA"/>
</dbReference>
<name>A0A8S1J5R2_9CHLO</name>
<reference evidence="2" key="1">
    <citation type="submission" date="2020-12" db="EMBL/GenBank/DDBJ databases">
        <authorList>
            <person name="Iha C."/>
        </authorList>
    </citation>
    <scope>NUCLEOTIDE SEQUENCE</scope>
</reference>
<keyword evidence="3" id="KW-1185">Reference proteome</keyword>
<organism evidence="2 3">
    <name type="scientific">Ostreobium quekettii</name>
    <dbReference type="NCBI Taxonomy" id="121088"/>
    <lineage>
        <taxon>Eukaryota</taxon>
        <taxon>Viridiplantae</taxon>
        <taxon>Chlorophyta</taxon>
        <taxon>core chlorophytes</taxon>
        <taxon>Ulvophyceae</taxon>
        <taxon>TCBD clade</taxon>
        <taxon>Bryopsidales</taxon>
        <taxon>Ostreobineae</taxon>
        <taxon>Ostreobiaceae</taxon>
        <taxon>Ostreobium</taxon>
    </lineage>
</organism>
<gene>
    <name evidence="2" type="ORF">OSTQU699_LOCUS6722</name>
</gene>
<feature type="region of interest" description="Disordered" evidence="1">
    <location>
        <begin position="1"/>
        <end position="28"/>
    </location>
</feature>
<proteinExistence type="predicted"/>
<sequence length="104" mass="11152">MRIARAGPSAPLAGTGMQIRRVSPGRSFQRRAMSNLGASVGRKSACSSVAGPVQCTTSDPPHAGHPADCLAQCPPEQRPPRAFWCRPPDRPGGQHPVVRWIFNQ</sequence>
<evidence type="ECO:0000313" key="2">
    <source>
        <dbReference type="EMBL" id="CAD7701362.1"/>
    </source>
</evidence>
<protein>
    <submittedName>
        <fullName evidence="2">Uncharacterized protein</fullName>
    </submittedName>
</protein>
<dbReference type="Proteomes" id="UP000708148">
    <property type="component" value="Unassembled WGS sequence"/>
</dbReference>
<comment type="caution">
    <text evidence="2">The sequence shown here is derived from an EMBL/GenBank/DDBJ whole genome shotgun (WGS) entry which is preliminary data.</text>
</comment>